<name>A0A8B7CWW3_PHODC</name>
<dbReference type="CDD" id="cd15795">
    <property type="entry name" value="PMEI-Pla_a_1_like"/>
    <property type="match status" value="1"/>
</dbReference>
<feature type="domain" description="Pectinesterase inhibitor" evidence="5">
    <location>
        <begin position="20"/>
        <end position="170"/>
    </location>
</feature>
<comment type="similarity">
    <text evidence="3">Belongs to the PMEI family.</text>
</comment>
<dbReference type="Gene3D" id="1.20.140.40">
    <property type="entry name" value="Invertase/pectin methylesterase inhibitor family protein"/>
    <property type="match status" value="1"/>
</dbReference>
<dbReference type="FunFam" id="1.20.140.40:FF:000002">
    <property type="entry name" value="Putative invertase inhibitor"/>
    <property type="match status" value="1"/>
</dbReference>
<dbReference type="SUPFAM" id="SSF101148">
    <property type="entry name" value="Plant invertase/pectin methylesterase inhibitor"/>
    <property type="match status" value="1"/>
</dbReference>
<dbReference type="GeneID" id="103720369"/>
<evidence type="ECO:0000256" key="4">
    <source>
        <dbReference type="SAM" id="SignalP"/>
    </source>
</evidence>
<keyword evidence="2" id="KW-1015">Disulfide bond</keyword>
<dbReference type="RefSeq" id="XP_008808257.2">
    <property type="nucleotide sequence ID" value="XM_008810035.2"/>
</dbReference>
<reference evidence="7" key="1">
    <citation type="submission" date="2025-08" db="UniProtKB">
        <authorList>
            <consortium name="RefSeq"/>
        </authorList>
    </citation>
    <scope>IDENTIFICATION</scope>
    <source>
        <tissue evidence="7">Young leaves</tissue>
    </source>
</reference>
<evidence type="ECO:0000259" key="5">
    <source>
        <dbReference type="SMART" id="SM00856"/>
    </source>
</evidence>
<evidence type="ECO:0000256" key="2">
    <source>
        <dbReference type="ARBA" id="ARBA00023157"/>
    </source>
</evidence>
<dbReference type="NCBIfam" id="TIGR01614">
    <property type="entry name" value="PME_inhib"/>
    <property type="match status" value="1"/>
</dbReference>
<keyword evidence="6" id="KW-1185">Reference proteome</keyword>
<dbReference type="InterPro" id="IPR006501">
    <property type="entry name" value="Pectinesterase_inhib_dom"/>
</dbReference>
<dbReference type="InterPro" id="IPR034088">
    <property type="entry name" value="Pla_a_1-like"/>
</dbReference>
<protein>
    <submittedName>
        <fullName evidence="7">Invertase inhibitor</fullName>
    </submittedName>
</protein>
<accession>A0A8B7CWW3</accession>
<gene>
    <name evidence="7" type="primary">LOC103720369</name>
</gene>
<evidence type="ECO:0000256" key="3">
    <source>
        <dbReference type="ARBA" id="ARBA00038471"/>
    </source>
</evidence>
<evidence type="ECO:0000313" key="6">
    <source>
        <dbReference type="Proteomes" id="UP000228380"/>
    </source>
</evidence>
<dbReference type="Proteomes" id="UP000228380">
    <property type="component" value="Unplaced"/>
</dbReference>
<dbReference type="AlphaFoldDB" id="A0A8B7CWW3"/>
<evidence type="ECO:0000313" key="7">
    <source>
        <dbReference type="RefSeq" id="XP_008808257.2"/>
    </source>
</evidence>
<dbReference type="PANTHER" id="PTHR35357:SF23">
    <property type="entry name" value="PECTINESTERASE INHIBITOR DOMAIN-CONTAINING PROTEIN"/>
    <property type="match status" value="1"/>
</dbReference>
<dbReference type="Pfam" id="PF04043">
    <property type="entry name" value="PMEI"/>
    <property type="match status" value="1"/>
</dbReference>
<proteinExistence type="inferred from homology"/>
<dbReference type="InterPro" id="IPR035513">
    <property type="entry name" value="Invertase/methylesterase_inhib"/>
</dbReference>
<keyword evidence="1 4" id="KW-0732">Signal</keyword>
<dbReference type="OrthoDB" id="1872906at2759"/>
<feature type="signal peptide" evidence="4">
    <location>
        <begin position="1"/>
        <end position="23"/>
    </location>
</feature>
<organism evidence="6 7">
    <name type="scientific">Phoenix dactylifera</name>
    <name type="common">Date palm</name>
    <dbReference type="NCBI Taxonomy" id="42345"/>
    <lineage>
        <taxon>Eukaryota</taxon>
        <taxon>Viridiplantae</taxon>
        <taxon>Streptophyta</taxon>
        <taxon>Embryophyta</taxon>
        <taxon>Tracheophyta</taxon>
        <taxon>Spermatophyta</taxon>
        <taxon>Magnoliopsida</taxon>
        <taxon>Liliopsida</taxon>
        <taxon>Arecaceae</taxon>
        <taxon>Coryphoideae</taxon>
        <taxon>Phoeniceae</taxon>
        <taxon>Phoenix</taxon>
    </lineage>
</organism>
<evidence type="ECO:0000256" key="1">
    <source>
        <dbReference type="ARBA" id="ARBA00022729"/>
    </source>
</evidence>
<dbReference type="GO" id="GO:0005576">
    <property type="term" value="C:extracellular region"/>
    <property type="evidence" value="ECO:0007669"/>
    <property type="project" value="UniProtKB-ARBA"/>
</dbReference>
<sequence>MAASIALLCFLLILNQSSSLVSASVQETCKTVAERSPNFSYNFCVASLSADPKSGSADTQGLAVIATKLVNANATSTLSTISNLLKKTSDDATKECLGDCSTMYSDLVDMLKDTVSAITSKRYSDAKTYLSAALDVGDNCEQGFAELEVKSPLTKENNDSRELSTLALIITNLLG</sequence>
<dbReference type="GO" id="GO:0004857">
    <property type="term" value="F:enzyme inhibitor activity"/>
    <property type="evidence" value="ECO:0007669"/>
    <property type="project" value="InterPro"/>
</dbReference>
<dbReference type="KEGG" id="pda:103720369"/>
<feature type="chain" id="PRO_5034229085" evidence="4">
    <location>
        <begin position="24"/>
        <end position="175"/>
    </location>
</feature>
<dbReference type="PANTHER" id="PTHR35357">
    <property type="entry name" value="OS02G0537100 PROTEIN"/>
    <property type="match status" value="1"/>
</dbReference>
<dbReference type="SMART" id="SM00856">
    <property type="entry name" value="PMEI"/>
    <property type="match status" value="1"/>
</dbReference>